<comment type="caution">
    <text evidence="2">The sequence shown here is derived from an EMBL/GenBank/DDBJ whole genome shotgun (WGS) entry which is preliminary data.</text>
</comment>
<dbReference type="Proteomes" id="UP000680279">
    <property type="component" value="Unassembled WGS sequence"/>
</dbReference>
<evidence type="ECO:0000256" key="1">
    <source>
        <dbReference type="SAM" id="Phobius"/>
    </source>
</evidence>
<keyword evidence="1" id="KW-0812">Transmembrane</keyword>
<evidence type="ECO:0000313" key="2">
    <source>
        <dbReference type="EMBL" id="GIN19804.1"/>
    </source>
</evidence>
<name>A0ABQ4K209_9BACI</name>
<keyword evidence="3" id="KW-1185">Reference proteome</keyword>
<feature type="transmembrane region" description="Helical" evidence="1">
    <location>
        <begin position="42"/>
        <end position="68"/>
    </location>
</feature>
<proteinExistence type="predicted"/>
<dbReference type="InterPro" id="IPR036259">
    <property type="entry name" value="MFS_trans_sf"/>
</dbReference>
<protein>
    <submittedName>
        <fullName evidence="2">Uncharacterized protein</fullName>
    </submittedName>
</protein>
<keyword evidence="1" id="KW-0472">Membrane</keyword>
<feature type="transmembrane region" description="Helical" evidence="1">
    <location>
        <begin position="80"/>
        <end position="100"/>
    </location>
</feature>
<sequence>MISKRLVNHTEPENIIVHGLAIMLMGTLLATLVHFLPISLQLPAMIVCVFVILFGTGTALPNCLSLALTDFQDVIGSAGAIFSLGYYLLVSAATYGMSAFHNGTVLAMPIYFIALGIIMLLTSLRLQK</sequence>
<dbReference type="Gene3D" id="1.20.1720.10">
    <property type="entry name" value="Multidrug resistance protein D"/>
    <property type="match status" value="1"/>
</dbReference>
<dbReference type="SUPFAM" id="SSF103473">
    <property type="entry name" value="MFS general substrate transporter"/>
    <property type="match status" value="1"/>
</dbReference>
<organism evidence="2 3">
    <name type="scientific">Siminovitchia fordii</name>
    <dbReference type="NCBI Taxonomy" id="254759"/>
    <lineage>
        <taxon>Bacteria</taxon>
        <taxon>Bacillati</taxon>
        <taxon>Bacillota</taxon>
        <taxon>Bacilli</taxon>
        <taxon>Bacillales</taxon>
        <taxon>Bacillaceae</taxon>
        <taxon>Siminovitchia</taxon>
    </lineage>
</organism>
<gene>
    <name evidence="2" type="ORF">J1TS3_09380</name>
</gene>
<evidence type="ECO:0000313" key="3">
    <source>
        <dbReference type="Proteomes" id="UP000680279"/>
    </source>
</evidence>
<keyword evidence="1" id="KW-1133">Transmembrane helix</keyword>
<dbReference type="EMBL" id="BOQT01000002">
    <property type="protein sequence ID" value="GIN19804.1"/>
    <property type="molecule type" value="Genomic_DNA"/>
</dbReference>
<feature type="transmembrane region" description="Helical" evidence="1">
    <location>
        <begin position="106"/>
        <end position="126"/>
    </location>
</feature>
<reference evidence="2 3" key="1">
    <citation type="submission" date="2021-03" db="EMBL/GenBank/DDBJ databases">
        <title>Antimicrobial resistance genes in bacteria isolated from Japanese honey, and their potential for conferring macrolide and lincosamide resistance in the American foulbrood pathogen Paenibacillus larvae.</title>
        <authorList>
            <person name="Okamoto M."/>
            <person name="Kumagai M."/>
            <person name="Kanamori H."/>
            <person name="Takamatsu D."/>
        </authorList>
    </citation>
    <scope>NUCLEOTIDE SEQUENCE [LARGE SCALE GENOMIC DNA]</scope>
    <source>
        <strain evidence="2 3">J1TS3</strain>
    </source>
</reference>
<feature type="transmembrane region" description="Helical" evidence="1">
    <location>
        <begin position="15"/>
        <end position="36"/>
    </location>
</feature>
<accession>A0ABQ4K209</accession>